<evidence type="ECO:0000313" key="1">
    <source>
        <dbReference type="EMBL" id="KAG1894153.1"/>
    </source>
</evidence>
<organism evidence="1 2">
    <name type="scientific">Suillus fuscotomentosus</name>
    <dbReference type="NCBI Taxonomy" id="1912939"/>
    <lineage>
        <taxon>Eukaryota</taxon>
        <taxon>Fungi</taxon>
        <taxon>Dikarya</taxon>
        <taxon>Basidiomycota</taxon>
        <taxon>Agaricomycotina</taxon>
        <taxon>Agaricomycetes</taxon>
        <taxon>Agaricomycetidae</taxon>
        <taxon>Boletales</taxon>
        <taxon>Suillineae</taxon>
        <taxon>Suillaceae</taxon>
        <taxon>Suillus</taxon>
    </lineage>
</organism>
<gene>
    <name evidence="1" type="ORF">F5891DRAFT_1063553</name>
</gene>
<comment type="caution">
    <text evidence="1">The sequence shown here is derived from an EMBL/GenBank/DDBJ whole genome shotgun (WGS) entry which is preliminary data.</text>
</comment>
<dbReference type="EMBL" id="JABBWK010000084">
    <property type="protein sequence ID" value="KAG1894153.1"/>
    <property type="molecule type" value="Genomic_DNA"/>
</dbReference>
<dbReference type="AlphaFoldDB" id="A0AAD4DX00"/>
<protein>
    <submittedName>
        <fullName evidence="1">Uncharacterized protein</fullName>
    </submittedName>
</protein>
<dbReference type="GeneID" id="64657306"/>
<keyword evidence="2" id="KW-1185">Reference proteome</keyword>
<dbReference type="Proteomes" id="UP001195769">
    <property type="component" value="Unassembled WGS sequence"/>
</dbReference>
<reference evidence="1" key="1">
    <citation type="journal article" date="2020" name="New Phytol.">
        <title>Comparative genomics reveals dynamic genome evolution in host specialist ectomycorrhizal fungi.</title>
        <authorList>
            <person name="Lofgren L.A."/>
            <person name="Nguyen N.H."/>
            <person name="Vilgalys R."/>
            <person name="Ruytinx J."/>
            <person name="Liao H.L."/>
            <person name="Branco S."/>
            <person name="Kuo A."/>
            <person name="LaButti K."/>
            <person name="Lipzen A."/>
            <person name="Andreopoulos W."/>
            <person name="Pangilinan J."/>
            <person name="Riley R."/>
            <person name="Hundley H."/>
            <person name="Na H."/>
            <person name="Barry K."/>
            <person name="Grigoriev I.V."/>
            <person name="Stajich J.E."/>
            <person name="Kennedy P.G."/>
        </authorList>
    </citation>
    <scope>NUCLEOTIDE SEQUENCE</scope>
    <source>
        <strain evidence="1">FC203</strain>
    </source>
</reference>
<name>A0AAD4DX00_9AGAM</name>
<sequence>MALTPSCTILYLTSCIIHISLRSASVTLSVAPVGYFPLQKISADDAARGHTIGSIFWGPDCSLHRICSPADCPERSI</sequence>
<dbReference type="RefSeq" id="XP_041219729.1">
    <property type="nucleotide sequence ID" value="XM_041363008.1"/>
</dbReference>
<evidence type="ECO:0000313" key="2">
    <source>
        <dbReference type="Proteomes" id="UP001195769"/>
    </source>
</evidence>
<accession>A0AAD4DX00</accession>
<proteinExistence type="predicted"/>